<gene>
    <name evidence="2" type="ORF">ACFFQA_17165</name>
</gene>
<dbReference type="InterPro" id="IPR005624">
    <property type="entry name" value="PduO/GlcC-like"/>
</dbReference>
<reference evidence="2 3" key="1">
    <citation type="submission" date="2024-09" db="EMBL/GenBank/DDBJ databases">
        <authorList>
            <person name="Sun Q."/>
            <person name="Mori K."/>
        </authorList>
    </citation>
    <scope>NUCLEOTIDE SEQUENCE [LARGE SCALE GENOMIC DNA]</scope>
    <source>
        <strain evidence="2 3">TBRC 7907</strain>
    </source>
</reference>
<evidence type="ECO:0000256" key="1">
    <source>
        <dbReference type="HAMAP-Rule" id="MF_00761"/>
    </source>
</evidence>
<dbReference type="InterPro" id="IPR010371">
    <property type="entry name" value="YBR137W-like"/>
</dbReference>
<dbReference type="HAMAP" id="MF_00761">
    <property type="entry name" value="UPF0303"/>
    <property type="match status" value="1"/>
</dbReference>
<name>A0ABV5ZXN2_9PSEU</name>
<keyword evidence="3" id="KW-1185">Reference proteome</keyword>
<comment type="similarity">
    <text evidence="1">Belongs to the UPF0303 family.</text>
</comment>
<proteinExistence type="inferred from homology"/>
<dbReference type="Pfam" id="PF03928">
    <property type="entry name" value="HbpS-like"/>
    <property type="match status" value="1"/>
</dbReference>
<comment type="caution">
    <text evidence="2">The sequence shown here is derived from an EMBL/GenBank/DDBJ whole genome shotgun (WGS) entry which is preliminary data.</text>
</comment>
<dbReference type="PIRSF" id="PIRSF008757">
    <property type="entry name" value="UCP008757"/>
    <property type="match status" value="1"/>
</dbReference>
<dbReference type="RefSeq" id="WP_377852969.1">
    <property type="nucleotide sequence ID" value="NZ_JBHLZU010000014.1"/>
</dbReference>
<evidence type="ECO:0000313" key="2">
    <source>
        <dbReference type="EMBL" id="MFB9905666.1"/>
    </source>
</evidence>
<dbReference type="SUPFAM" id="SSF143744">
    <property type="entry name" value="GlcG-like"/>
    <property type="match status" value="1"/>
</dbReference>
<dbReference type="Gene3D" id="3.30.450.150">
    <property type="entry name" value="Haem-degrading domain"/>
    <property type="match status" value="1"/>
</dbReference>
<evidence type="ECO:0000313" key="3">
    <source>
        <dbReference type="Proteomes" id="UP001589693"/>
    </source>
</evidence>
<dbReference type="Proteomes" id="UP001589693">
    <property type="component" value="Unassembled WGS sequence"/>
</dbReference>
<organism evidence="2 3">
    <name type="scientific">Allokutzneria oryzae</name>
    <dbReference type="NCBI Taxonomy" id="1378989"/>
    <lineage>
        <taxon>Bacteria</taxon>
        <taxon>Bacillati</taxon>
        <taxon>Actinomycetota</taxon>
        <taxon>Actinomycetes</taxon>
        <taxon>Pseudonocardiales</taxon>
        <taxon>Pseudonocardiaceae</taxon>
        <taxon>Allokutzneria</taxon>
    </lineage>
</organism>
<protein>
    <recommendedName>
        <fullName evidence="1">UPF0303 protein ACFFQA_17165</fullName>
    </recommendedName>
</protein>
<accession>A0ABV5ZXN2</accession>
<dbReference type="PANTHER" id="PTHR28255">
    <property type="match status" value="1"/>
</dbReference>
<dbReference type="NCBIfam" id="NF002696">
    <property type="entry name" value="PRK02487.1-5"/>
    <property type="match status" value="1"/>
</dbReference>
<sequence>MRPCRGAGGVAVYTVDELLEQEARLRFAAFDNDIAWALGVRLAEAARAEQLPVAISLRRNGQRLFHAALDGTSADNDAWLDRKCRVVDRFAHSSLYVGELARSKGSTFEETFRLDPDRYAAHGGAFPVAVTGVGVIGTVAVSGLPQVDDHRFVIANLEAFLA</sequence>
<dbReference type="PANTHER" id="PTHR28255:SF1">
    <property type="entry name" value="UPF0303 PROTEIN YBR137W"/>
    <property type="match status" value="1"/>
</dbReference>
<dbReference type="EMBL" id="JBHLZU010000014">
    <property type="protein sequence ID" value="MFB9905666.1"/>
    <property type="molecule type" value="Genomic_DNA"/>
</dbReference>
<dbReference type="InterPro" id="IPR038084">
    <property type="entry name" value="PduO/GlcC-like_sf"/>
</dbReference>